<protein>
    <submittedName>
        <fullName evidence="1">Uncharacterized protein</fullName>
    </submittedName>
</protein>
<sequence>MLEWHQSEYQRGVSAWNFDVEDLKFQASLLQEEDEIQELKEEEDSVKYHTNHKVASSSVVKREATGDNSSSFTQVFIGYDVLDFNFLPILGFGFYDALIDDLLLSTMHVAESFFHLPFPRGNLVDNDVLVVESQTKKGKVSESDLFETDNQVNTGVKSGTRADLAPQVVEKDVAQAKTRTQTGRARQTQSGPLIPGAVLSHSQSERVRNLERFIIIHRLLNLNFMTIICLHEKNLFSMELYPKSRLSPV</sequence>
<proteinExistence type="predicted"/>
<reference evidence="1" key="1">
    <citation type="submission" date="2020-06" db="EMBL/GenBank/DDBJ databases">
        <authorList>
            <person name="Li T."/>
            <person name="Hu X."/>
            <person name="Zhang T."/>
            <person name="Song X."/>
            <person name="Zhang H."/>
            <person name="Dai N."/>
            <person name="Sheng W."/>
            <person name="Hou X."/>
            <person name="Wei L."/>
        </authorList>
    </citation>
    <scope>NUCLEOTIDE SEQUENCE</scope>
    <source>
        <strain evidence="1">KEN1</strain>
        <tissue evidence="1">Leaf</tissue>
    </source>
</reference>
<organism evidence="1">
    <name type="scientific">Sesamum latifolium</name>
    <dbReference type="NCBI Taxonomy" id="2727402"/>
    <lineage>
        <taxon>Eukaryota</taxon>
        <taxon>Viridiplantae</taxon>
        <taxon>Streptophyta</taxon>
        <taxon>Embryophyta</taxon>
        <taxon>Tracheophyta</taxon>
        <taxon>Spermatophyta</taxon>
        <taxon>Magnoliopsida</taxon>
        <taxon>eudicotyledons</taxon>
        <taxon>Gunneridae</taxon>
        <taxon>Pentapetalae</taxon>
        <taxon>asterids</taxon>
        <taxon>lamiids</taxon>
        <taxon>Lamiales</taxon>
        <taxon>Pedaliaceae</taxon>
        <taxon>Sesamum</taxon>
    </lineage>
</organism>
<dbReference type="AlphaFoldDB" id="A0AAW2SQ81"/>
<accession>A0AAW2SQ81</accession>
<comment type="caution">
    <text evidence="1">The sequence shown here is derived from an EMBL/GenBank/DDBJ whole genome shotgun (WGS) entry which is preliminary data.</text>
</comment>
<evidence type="ECO:0000313" key="1">
    <source>
        <dbReference type="EMBL" id="KAL0394645.1"/>
    </source>
</evidence>
<name>A0AAW2SQ81_9LAMI</name>
<reference evidence="1" key="2">
    <citation type="journal article" date="2024" name="Plant">
        <title>Genomic evolution and insights into agronomic trait innovations of Sesamum species.</title>
        <authorList>
            <person name="Miao H."/>
            <person name="Wang L."/>
            <person name="Qu L."/>
            <person name="Liu H."/>
            <person name="Sun Y."/>
            <person name="Le M."/>
            <person name="Wang Q."/>
            <person name="Wei S."/>
            <person name="Zheng Y."/>
            <person name="Lin W."/>
            <person name="Duan Y."/>
            <person name="Cao H."/>
            <person name="Xiong S."/>
            <person name="Wang X."/>
            <person name="Wei L."/>
            <person name="Li C."/>
            <person name="Ma Q."/>
            <person name="Ju M."/>
            <person name="Zhao R."/>
            <person name="Li G."/>
            <person name="Mu C."/>
            <person name="Tian Q."/>
            <person name="Mei H."/>
            <person name="Zhang T."/>
            <person name="Gao T."/>
            <person name="Zhang H."/>
        </authorList>
    </citation>
    <scope>NUCLEOTIDE SEQUENCE</scope>
    <source>
        <strain evidence="1">KEN1</strain>
    </source>
</reference>
<dbReference type="EMBL" id="JACGWN010000016">
    <property type="protein sequence ID" value="KAL0394645.1"/>
    <property type="molecule type" value="Genomic_DNA"/>
</dbReference>
<gene>
    <name evidence="1" type="ORF">Slati_4430700</name>
</gene>